<feature type="region of interest" description="Disordered" evidence="1">
    <location>
        <begin position="1"/>
        <end position="40"/>
    </location>
</feature>
<evidence type="ECO:0000313" key="3">
    <source>
        <dbReference type="Proteomes" id="UP000192739"/>
    </source>
</evidence>
<sequence>MVASRLKHVSDVTTEVGRSTERRTGPLHPAEPLESHGNRIRRRAHRSSWITWSLTARGANYRICHQMESQVYLEEGFA</sequence>
<keyword evidence="3" id="KW-1185">Reference proteome</keyword>
<protein>
    <submittedName>
        <fullName evidence="2">Uncharacterized protein</fullName>
    </submittedName>
</protein>
<gene>
    <name evidence="2" type="ORF">BST27_16415</name>
</gene>
<evidence type="ECO:0000256" key="1">
    <source>
        <dbReference type="SAM" id="MobiDB-lite"/>
    </source>
</evidence>
<accession>A0A1E3SLN8</accession>
<organism evidence="2 3">
    <name type="scientific">Mycobacterium intermedium</name>
    <dbReference type="NCBI Taxonomy" id="28445"/>
    <lineage>
        <taxon>Bacteria</taxon>
        <taxon>Bacillati</taxon>
        <taxon>Actinomycetota</taxon>
        <taxon>Actinomycetes</taxon>
        <taxon>Mycobacteriales</taxon>
        <taxon>Mycobacteriaceae</taxon>
        <taxon>Mycobacterium</taxon>
        <taxon>Mycobacterium simiae complex</taxon>
    </lineage>
</organism>
<name>A0A1E3SLN8_MYCIE</name>
<dbReference type="EMBL" id="MVHT01000044">
    <property type="protein sequence ID" value="ORB02392.1"/>
    <property type="molecule type" value="Genomic_DNA"/>
</dbReference>
<proteinExistence type="predicted"/>
<dbReference type="AlphaFoldDB" id="A0A1E3SLN8"/>
<reference evidence="2 3" key="1">
    <citation type="submission" date="2017-02" db="EMBL/GenBank/DDBJ databases">
        <title>The new phylogeny of genus Mycobacterium.</title>
        <authorList>
            <person name="Tortoli E."/>
            <person name="Trovato A."/>
            <person name="Cirillo D.M."/>
        </authorList>
    </citation>
    <scope>NUCLEOTIDE SEQUENCE [LARGE SCALE GENOMIC DNA]</scope>
    <source>
        <strain evidence="2 3">DSM 44049</strain>
    </source>
</reference>
<comment type="caution">
    <text evidence="2">The sequence shown here is derived from an EMBL/GenBank/DDBJ whole genome shotgun (WGS) entry which is preliminary data.</text>
</comment>
<dbReference type="Proteomes" id="UP000192739">
    <property type="component" value="Unassembled WGS sequence"/>
</dbReference>
<dbReference type="STRING" id="28445.BHQ20_01225"/>
<evidence type="ECO:0000313" key="2">
    <source>
        <dbReference type="EMBL" id="ORB02392.1"/>
    </source>
</evidence>